<proteinExistence type="predicted"/>
<organism evidence="2 3">
    <name type="scientific">Crossiella equi</name>
    <dbReference type="NCBI Taxonomy" id="130796"/>
    <lineage>
        <taxon>Bacteria</taxon>
        <taxon>Bacillati</taxon>
        <taxon>Actinomycetota</taxon>
        <taxon>Actinomycetes</taxon>
        <taxon>Pseudonocardiales</taxon>
        <taxon>Pseudonocardiaceae</taxon>
        <taxon>Crossiella</taxon>
    </lineage>
</organism>
<evidence type="ECO:0000313" key="2">
    <source>
        <dbReference type="EMBL" id="MBP2474117.1"/>
    </source>
</evidence>
<feature type="domain" description="MOSC" evidence="1">
    <location>
        <begin position="22"/>
        <end position="156"/>
    </location>
</feature>
<dbReference type="RefSeq" id="WP_249044761.1">
    <property type="nucleotide sequence ID" value="NZ_JAGIOO010000001.1"/>
</dbReference>
<evidence type="ECO:0000313" key="3">
    <source>
        <dbReference type="Proteomes" id="UP001519363"/>
    </source>
</evidence>
<dbReference type="InterPro" id="IPR005302">
    <property type="entry name" value="MoCF_Sase_C"/>
</dbReference>
<dbReference type="EMBL" id="JAGIOO010000001">
    <property type="protein sequence ID" value="MBP2474117.1"/>
    <property type="molecule type" value="Genomic_DNA"/>
</dbReference>
<dbReference type="Proteomes" id="UP001519363">
    <property type="component" value="Unassembled WGS sequence"/>
</dbReference>
<evidence type="ECO:0000259" key="1">
    <source>
        <dbReference type="PROSITE" id="PS51340"/>
    </source>
</evidence>
<dbReference type="InterPro" id="IPR011037">
    <property type="entry name" value="Pyrv_Knase-like_insert_dom_sf"/>
</dbReference>
<dbReference type="PANTHER" id="PTHR30212:SF2">
    <property type="entry name" value="PROTEIN YIIM"/>
    <property type="match status" value="1"/>
</dbReference>
<sequence>MNVGKISYGEWTGRKGQSGIDKRPVGSAHVRKLGLDGDNICDLEVHGGEYQAVYAYALEDLAYWAAELGRELLPGNAGENLSLSGLDPQALVIGQRLRIGGTVLRVTRPRNPCQIFAGFWDVRGLVKKFTQVGRVGAYLAVEQEGVISDGDTVETLSTPGHGVTIGEVFDVIGRNQREKAPRVAEAMADLPPKVRDWVRDVLAKSEHAAPAS</sequence>
<gene>
    <name evidence="2" type="ORF">JOF53_002989</name>
</gene>
<accession>A0ABS5ACU8</accession>
<keyword evidence="3" id="KW-1185">Reference proteome</keyword>
<dbReference type="Gene3D" id="2.40.33.20">
    <property type="entry name" value="PK beta-barrel domain-like"/>
    <property type="match status" value="1"/>
</dbReference>
<dbReference type="InterPro" id="IPR052353">
    <property type="entry name" value="Benzoxazolinone_Detox_Enz"/>
</dbReference>
<name>A0ABS5ACU8_9PSEU</name>
<dbReference type="PROSITE" id="PS51340">
    <property type="entry name" value="MOSC"/>
    <property type="match status" value="1"/>
</dbReference>
<dbReference type="Pfam" id="PF03473">
    <property type="entry name" value="MOSC"/>
    <property type="match status" value="1"/>
</dbReference>
<protein>
    <submittedName>
        <fullName evidence="2">MOSC domain-containing protein YiiM</fullName>
    </submittedName>
</protein>
<comment type="caution">
    <text evidence="2">The sequence shown here is derived from an EMBL/GenBank/DDBJ whole genome shotgun (WGS) entry which is preliminary data.</text>
</comment>
<reference evidence="2 3" key="1">
    <citation type="submission" date="2021-03" db="EMBL/GenBank/DDBJ databases">
        <title>Sequencing the genomes of 1000 actinobacteria strains.</title>
        <authorList>
            <person name="Klenk H.-P."/>
        </authorList>
    </citation>
    <scope>NUCLEOTIDE SEQUENCE [LARGE SCALE GENOMIC DNA]</scope>
    <source>
        <strain evidence="2 3">DSM 44580</strain>
    </source>
</reference>
<dbReference type="PANTHER" id="PTHR30212">
    <property type="entry name" value="PROTEIN YIIM"/>
    <property type="match status" value="1"/>
</dbReference>
<dbReference type="SUPFAM" id="SSF50800">
    <property type="entry name" value="PK beta-barrel domain-like"/>
    <property type="match status" value="1"/>
</dbReference>